<dbReference type="KEGG" id="psai:C3B54_11924"/>
<feature type="active site" evidence="8">
    <location>
        <position position="340"/>
    </location>
</feature>
<sequence length="509" mass="51868">MNIPRVVSHNQPADLIDCDALIVGITPGLDKTPTIVGDVLGEADTAWLKAAAVALGKKGSLDEATVVPAPPGCKATTVILVGLGPKELTPSSLRHAAGSATRAAGPVSHIAVALPVDDAASAQAAVEGALLGGYRVNAKKKPTDDPDWATLTIVGTDKQGALQAGAVIAESVYLVRDLVNTPPNDLYPESFTDHVTSALKGLPIEIDVLDEHQLAEGGFGGILGVGQGSTRPPRLVALRYRPEGATAHIALVGKGITFDSGGLSLKPAASMVGMKYDMTGAATVSGVMRAVASLHAPVAVTAWLCLAENMPSGSAQRPGDVITIHGGKTVEVLNTDAEGRLVLADGLHAASEEFPDLIVDVATLTGAARIALGERYAGLMGDQLATGLVAQAAESAGELVWTMPLPEELRKGLNSDVADIANVATGSSLGGMLVAGLFLKEFVGPRQGQPADDDSSAQIPWAHLDIAGPASNTSSAYGYTPKGPTGATTRALVNLVMAMDSDAVASLVQ</sequence>
<comment type="subcellular location">
    <subcellularLocation>
        <location evidence="8">Cytoplasm</location>
    </subcellularLocation>
</comment>
<keyword evidence="5 8" id="KW-0645">Protease</keyword>
<comment type="catalytic activity">
    <reaction evidence="2 8">
        <text>Release of an N-terminal amino acid, preferentially leucine, but not glutamic or aspartic acids.</text>
        <dbReference type="EC" id="3.4.11.10"/>
    </reaction>
</comment>
<dbReference type="PROSITE" id="PS00631">
    <property type="entry name" value="CYTOSOL_AP"/>
    <property type="match status" value="1"/>
</dbReference>
<keyword evidence="8" id="KW-0963">Cytoplasm</keyword>
<feature type="binding site" evidence="8">
    <location>
        <position position="336"/>
    </location>
    <ligand>
        <name>Mn(2+)</name>
        <dbReference type="ChEBI" id="CHEBI:29035"/>
        <label>1</label>
    </ligand>
</feature>
<dbReference type="EC" id="3.4.11.10" evidence="8"/>
<protein>
    <recommendedName>
        <fullName evidence="8">Probable cytosol aminopeptidase</fullName>
        <ecNumber evidence="8">3.4.11.1</ecNumber>
    </recommendedName>
    <alternativeName>
        <fullName evidence="8">Leucine aminopeptidase</fullName>
        <shortName evidence="8">LAP</shortName>
        <ecNumber evidence="8">3.4.11.10</ecNumber>
    </alternativeName>
    <alternativeName>
        <fullName evidence="8">Leucyl aminopeptidase</fullName>
    </alternativeName>
</protein>
<dbReference type="NCBIfam" id="NF002073">
    <property type="entry name" value="PRK00913.1-2"/>
    <property type="match status" value="1"/>
</dbReference>
<dbReference type="CDD" id="cd00433">
    <property type="entry name" value="Peptidase_M17"/>
    <property type="match status" value="1"/>
</dbReference>
<dbReference type="GO" id="GO:0006508">
    <property type="term" value="P:proteolysis"/>
    <property type="evidence" value="ECO:0007669"/>
    <property type="project" value="UniProtKB-KW"/>
</dbReference>
<accession>A0A2L2BQE6</accession>
<comment type="cofactor">
    <cofactor evidence="8">
        <name>Mn(2+)</name>
        <dbReference type="ChEBI" id="CHEBI:29035"/>
    </cofactor>
    <text evidence="8">Binds 2 manganese ions per subunit.</text>
</comment>
<evidence type="ECO:0000256" key="1">
    <source>
        <dbReference type="ARBA" id="ARBA00000135"/>
    </source>
</evidence>
<keyword evidence="8" id="KW-0464">Manganese</keyword>
<dbReference type="InterPro" id="IPR043472">
    <property type="entry name" value="Macro_dom-like"/>
</dbReference>
<dbReference type="Pfam" id="PF02789">
    <property type="entry name" value="Peptidase_M17_N"/>
    <property type="match status" value="1"/>
</dbReference>
<evidence type="ECO:0000256" key="5">
    <source>
        <dbReference type="ARBA" id="ARBA00022670"/>
    </source>
</evidence>
<dbReference type="GO" id="GO:0030145">
    <property type="term" value="F:manganese ion binding"/>
    <property type="evidence" value="ECO:0007669"/>
    <property type="project" value="UniProtKB-UniRule"/>
</dbReference>
<keyword evidence="4 8" id="KW-0031">Aminopeptidase</keyword>
<dbReference type="InterPro" id="IPR023042">
    <property type="entry name" value="Peptidase_M17_leu_NH2_pept"/>
</dbReference>
<feature type="binding site" evidence="8">
    <location>
        <position position="338"/>
    </location>
    <ligand>
        <name>Mn(2+)</name>
        <dbReference type="ChEBI" id="CHEBI:29035"/>
        <label>2</label>
    </ligand>
</feature>
<evidence type="ECO:0000259" key="9">
    <source>
        <dbReference type="PROSITE" id="PS00631"/>
    </source>
</evidence>
<evidence type="ECO:0000313" key="10">
    <source>
        <dbReference type="EMBL" id="AVG23895.1"/>
    </source>
</evidence>
<dbReference type="Pfam" id="PF00883">
    <property type="entry name" value="Peptidase_M17"/>
    <property type="match status" value="1"/>
</dbReference>
<feature type="binding site" evidence="8">
    <location>
        <position position="259"/>
    </location>
    <ligand>
        <name>Mn(2+)</name>
        <dbReference type="ChEBI" id="CHEBI:29035"/>
        <label>2</label>
    </ligand>
</feature>
<keyword evidence="11" id="KW-1185">Reference proteome</keyword>
<dbReference type="HAMAP" id="MF_00181">
    <property type="entry name" value="Cytosol_peptidase_M17"/>
    <property type="match status" value="1"/>
</dbReference>
<evidence type="ECO:0000313" key="11">
    <source>
        <dbReference type="Proteomes" id="UP000243077"/>
    </source>
</evidence>
<dbReference type="PANTHER" id="PTHR11963">
    <property type="entry name" value="LEUCINE AMINOPEPTIDASE-RELATED"/>
    <property type="match status" value="1"/>
</dbReference>
<evidence type="ECO:0000256" key="7">
    <source>
        <dbReference type="ARBA" id="ARBA00049972"/>
    </source>
</evidence>
<feature type="domain" description="Cytosol aminopeptidase" evidence="9">
    <location>
        <begin position="334"/>
        <end position="341"/>
    </location>
</feature>
<dbReference type="AlphaFoldDB" id="A0A2L2BQE6"/>
<evidence type="ECO:0000256" key="8">
    <source>
        <dbReference type="HAMAP-Rule" id="MF_00181"/>
    </source>
</evidence>
<dbReference type="GO" id="GO:0070006">
    <property type="term" value="F:metalloaminopeptidase activity"/>
    <property type="evidence" value="ECO:0007669"/>
    <property type="project" value="InterPro"/>
</dbReference>
<organism evidence="10 11">
    <name type="scientific">Pontimonas salivibrio</name>
    <dbReference type="NCBI Taxonomy" id="1159327"/>
    <lineage>
        <taxon>Bacteria</taxon>
        <taxon>Bacillati</taxon>
        <taxon>Actinomycetota</taxon>
        <taxon>Actinomycetes</taxon>
        <taxon>Micrococcales</taxon>
        <taxon>Microbacteriaceae</taxon>
        <taxon>Pontimonas</taxon>
    </lineage>
</organism>
<dbReference type="SUPFAM" id="SSF53187">
    <property type="entry name" value="Zn-dependent exopeptidases"/>
    <property type="match status" value="1"/>
</dbReference>
<dbReference type="GO" id="GO:0005737">
    <property type="term" value="C:cytoplasm"/>
    <property type="evidence" value="ECO:0007669"/>
    <property type="project" value="UniProtKB-SubCell"/>
</dbReference>
<dbReference type="InterPro" id="IPR011356">
    <property type="entry name" value="Leucine_aapep/pepB"/>
</dbReference>
<proteinExistence type="inferred from homology"/>
<feature type="binding site" evidence="8">
    <location>
        <position position="277"/>
    </location>
    <ligand>
        <name>Mn(2+)</name>
        <dbReference type="ChEBI" id="CHEBI:29035"/>
        <label>2</label>
    </ligand>
</feature>
<comment type="function">
    <text evidence="7 8">Presumably involved in the processing and regular turnover of intracellular proteins. Catalyzes the removal of unsubstituted N-terminal amino acids from various peptides.</text>
</comment>
<dbReference type="EMBL" id="CP026923">
    <property type="protein sequence ID" value="AVG23895.1"/>
    <property type="molecule type" value="Genomic_DNA"/>
</dbReference>
<evidence type="ECO:0000256" key="3">
    <source>
        <dbReference type="ARBA" id="ARBA00009528"/>
    </source>
</evidence>
<feature type="binding site" evidence="8">
    <location>
        <position position="338"/>
    </location>
    <ligand>
        <name>Mn(2+)</name>
        <dbReference type="ChEBI" id="CHEBI:29035"/>
        <label>1</label>
    </ligand>
</feature>
<dbReference type="EC" id="3.4.11.1" evidence="8"/>
<comment type="catalytic activity">
    <reaction evidence="1 8">
        <text>Release of an N-terminal amino acid, Xaa-|-Yaa-, in which Xaa is preferably Leu, but may be other amino acids including Pro although not Arg or Lys, and Yaa may be Pro. Amino acid amides and methyl esters are also readily hydrolyzed, but rates on arylamides are exceedingly low.</text>
        <dbReference type="EC" id="3.4.11.1"/>
    </reaction>
</comment>
<dbReference type="SUPFAM" id="SSF52949">
    <property type="entry name" value="Macro domain-like"/>
    <property type="match status" value="1"/>
</dbReference>
<dbReference type="InterPro" id="IPR008283">
    <property type="entry name" value="Peptidase_M17_N"/>
</dbReference>
<dbReference type="PRINTS" id="PR00481">
    <property type="entry name" value="LAMNOPPTDASE"/>
</dbReference>
<comment type="similarity">
    <text evidence="3 8">Belongs to the peptidase M17 family.</text>
</comment>
<keyword evidence="8" id="KW-0479">Metal-binding</keyword>
<reference evidence="10 11" key="1">
    <citation type="submission" date="2018-02" db="EMBL/GenBank/DDBJ databases">
        <title>Complete genome of the streamlined marine actinobacterium Pontimonas salivibrio CL-TW6 adapted to coastal planktonic lifestype.</title>
        <authorList>
            <person name="Cho B.C."/>
            <person name="Hardies S.C."/>
            <person name="Jang G.I."/>
            <person name="Hwang C.Y."/>
        </authorList>
    </citation>
    <scope>NUCLEOTIDE SEQUENCE [LARGE SCALE GENOMIC DNA]</scope>
    <source>
        <strain evidence="10 11">CL-TW6</strain>
    </source>
</reference>
<feature type="binding site" evidence="8">
    <location>
        <position position="254"/>
    </location>
    <ligand>
        <name>Mn(2+)</name>
        <dbReference type="ChEBI" id="CHEBI:29035"/>
        <label>2</label>
    </ligand>
</feature>
<dbReference type="InterPro" id="IPR000819">
    <property type="entry name" value="Peptidase_M17_C"/>
</dbReference>
<name>A0A2L2BQE6_9MICO</name>
<keyword evidence="6 8" id="KW-0378">Hydrolase</keyword>
<dbReference type="Gene3D" id="3.40.220.10">
    <property type="entry name" value="Leucine Aminopeptidase, subunit E, domain 1"/>
    <property type="match status" value="1"/>
</dbReference>
<gene>
    <name evidence="8" type="primary">pepA</name>
    <name evidence="10" type="ORF">C3B54_11924</name>
</gene>
<feature type="active site" evidence="8">
    <location>
        <position position="266"/>
    </location>
</feature>
<dbReference type="RefSeq" id="WP_211286273.1">
    <property type="nucleotide sequence ID" value="NZ_CP026923.1"/>
</dbReference>
<evidence type="ECO:0000256" key="6">
    <source>
        <dbReference type="ARBA" id="ARBA00022801"/>
    </source>
</evidence>
<dbReference type="Proteomes" id="UP000243077">
    <property type="component" value="Chromosome"/>
</dbReference>
<feature type="binding site" evidence="8">
    <location>
        <position position="259"/>
    </location>
    <ligand>
        <name>Mn(2+)</name>
        <dbReference type="ChEBI" id="CHEBI:29035"/>
        <label>1</label>
    </ligand>
</feature>
<dbReference type="Gene3D" id="3.40.630.10">
    <property type="entry name" value="Zn peptidases"/>
    <property type="match status" value="1"/>
</dbReference>
<evidence type="ECO:0000256" key="2">
    <source>
        <dbReference type="ARBA" id="ARBA00000967"/>
    </source>
</evidence>
<dbReference type="PANTHER" id="PTHR11963:SF23">
    <property type="entry name" value="CYTOSOL AMINOPEPTIDASE"/>
    <property type="match status" value="1"/>
</dbReference>
<evidence type="ECO:0000256" key="4">
    <source>
        <dbReference type="ARBA" id="ARBA00022438"/>
    </source>
</evidence>